<evidence type="ECO:0000313" key="8">
    <source>
        <dbReference type="Proteomes" id="UP000285875"/>
    </source>
</evidence>
<feature type="transmembrane region" description="Helical" evidence="5">
    <location>
        <begin position="146"/>
        <end position="165"/>
    </location>
</feature>
<keyword evidence="2" id="KW-0418">Kinase</keyword>
<evidence type="ECO:0000256" key="2">
    <source>
        <dbReference type="ARBA" id="ARBA00022777"/>
    </source>
</evidence>
<dbReference type="Pfam" id="PF02518">
    <property type="entry name" value="HATPase_c"/>
    <property type="match status" value="1"/>
</dbReference>
<feature type="transmembrane region" description="Helical" evidence="5">
    <location>
        <begin position="69"/>
        <end position="89"/>
    </location>
</feature>
<sequence length="786" mass="83861">MRADDLPASGPRRPPRRLPRILAPSAGRRLDRTSDLIGAFAVLLGMVLSTSATIHQWREHQMTPRDTAIIGVLLPALALTTGWILTAVIRRRSARLALAVHTGLCLVGVVVAALFWQVTPGQLAPSLAHSAILAAAAAWTCLSWPFAVLDILATVVIGGTVLAGTDELGSLSWVNSAYYGAIGIVTTMAWMTVVTSVRMALRADQESRRTEQELIESEEALAESSRWDALIHDKVLNALGTASRAVGPSVAEPVRQLACDALAALAGTGSRSHLEQFDRQIRQMARAIGLDAEVQIEGSPLGRVAESFRRAAGEALTNVARHSGVRQVSVVGRFDTGQGELTVRDRGCGFDPEQVPDIRHGLRGSVRETMADCGGLAEILSSPGQGTTVTMRWHAPTGEQVLVGQLPTFRAMVGFFILCLLISLSMGVPCSPFVIDWRIEDLGLAILVLSVGAAMCWPRLNRWTCALLAVATMAAQTVMLANLRLTPEPEWQEWFIGFSLGVFAPLAWRTRSRVWWLVAVASLPVVTVGAGLLGGHDIGWLMASRASSFSFPVVMSMGAAWAARSMDAALEMVRDRRRGTSEAIRRRAHADAVRLETERRLTAIGGDPLVMLERLSAGMPIDAAVRRECAILEASTRDLLVAPHVVSATMHRSFRKARERGATVMMTGVDPVDADRAEMAALFRRVCVRLAGEAGEGARLTCRWAPRSSPGQATVALSGATPGAAVGVSKILGDGESAGQVSAEVIADGDDLLVILTAPRTPGEDAPVPDDCQQGAEQTETAAGAH</sequence>
<feature type="region of interest" description="Disordered" evidence="4">
    <location>
        <begin position="760"/>
        <end position="786"/>
    </location>
</feature>
<dbReference type="InterPro" id="IPR036890">
    <property type="entry name" value="HATPase_C_sf"/>
</dbReference>
<feature type="transmembrane region" description="Helical" evidence="5">
    <location>
        <begin position="36"/>
        <end position="57"/>
    </location>
</feature>
<keyword evidence="5" id="KW-0472">Membrane</keyword>
<organism evidence="7 8">
    <name type="scientific">Acidipropionibacterium jensenii</name>
    <dbReference type="NCBI Taxonomy" id="1749"/>
    <lineage>
        <taxon>Bacteria</taxon>
        <taxon>Bacillati</taxon>
        <taxon>Actinomycetota</taxon>
        <taxon>Actinomycetes</taxon>
        <taxon>Propionibacteriales</taxon>
        <taxon>Propionibacteriaceae</taxon>
        <taxon>Acidipropionibacterium</taxon>
    </lineage>
</organism>
<feature type="compositionally biased region" description="Polar residues" evidence="4">
    <location>
        <begin position="775"/>
        <end position="786"/>
    </location>
</feature>
<proteinExistence type="predicted"/>
<dbReference type="EMBL" id="CP025570">
    <property type="protein sequence ID" value="AZZ40567.1"/>
    <property type="molecule type" value="Genomic_DNA"/>
</dbReference>
<dbReference type="PANTHER" id="PTHR24421:SF61">
    <property type="entry name" value="OXYGEN SENSOR HISTIDINE KINASE NREB"/>
    <property type="match status" value="1"/>
</dbReference>
<evidence type="ECO:0000256" key="1">
    <source>
        <dbReference type="ARBA" id="ARBA00022679"/>
    </source>
</evidence>
<dbReference type="InterPro" id="IPR050482">
    <property type="entry name" value="Sensor_HK_TwoCompSys"/>
</dbReference>
<dbReference type="GO" id="GO:0000160">
    <property type="term" value="P:phosphorelay signal transduction system"/>
    <property type="evidence" value="ECO:0007669"/>
    <property type="project" value="UniProtKB-KW"/>
</dbReference>
<feature type="transmembrane region" description="Helical" evidence="5">
    <location>
        <begin position="515"/>
        <end position="534"/>
    </location>
</feature>
<keyword evidence="3" id="KW-0902">Two-component regulatory system</keyword>
<keyword evidence="1" id="KW-0808">Transferase</keyword>
<dbReference type="SUPFAM" id="SSF55874">
    <property type="entry name" value="ATPase domain of HSP90 chaperone/DNA topoisomerase II/histidine kinase"/>
    <property type="match status" value="1"/>
</dbReference>
<evidence type="ECO:0000256" key="5">
    <source>
        <dbReference type="SAM" id="Phobius"/>
    </source>
</evidence>
<dbReference type="CDD" id="cd16917">
    <property type="entry name" value="HATPase_UhpB-NarQ-NarX-like"/>
    <property type="match status" value="1"/>
</dbReference>
<feature type="transmembrane region" description="Helical" evidence="5">
    <location>
        <begin position="96"/>
        <end position="116"/>
    </location>
</feature>
<feature type="transmembrane region" description="Helical" evidence="5">
    <location>
        <begin position="413"/>
        <end position="435"/>
    </location>
</feature>
<evidence type="ECO:0000256" key="3">
    <source>
        <dbReference type="ARBA" id="ARBA00023012"/>
    </source>
</evidence>
<evidence type="ECO:0000256" key="4">
    <source>
        <dbReference type="SAM" id="MobiDB-lite"/>
    </source>
</evidence>
<evidence type="ECO:0000259" key="6">
    <source>
        <dbReference type="Pfam" id="PF02518"/>
    </source>
</evidence>
<dbReference type="KEGG" id="aji:C0Z10_13395"/>
<reference evidence="8" key="1">
    <citation type="submission" date="2017-12" db="EMBL/GenBank/DDBJ databases">
        <title>Whole genome sequencing of Acidipropionibacterium jensenii strains JS279 and JS280.</title>
        <authorList>
            <person name="Deptula P."/>
            <person name="Laine P."/>
            <person name="Smolander O.-P."/>
            <person name="Paulin L."/>
            <person name="Auvinen P."/>
            <person name="Varmanen P."/>
        </authorList>
    </citation>
    <scope>NUCLEOTIDE SEQUENCE [LARGE SCALE GENOMIC DNA]</scope>
    <source>
        <strain evidence="8">JS280</strain>
    </source>
</reference>
<feature type="transmembrane region" description="Helical" evidence="5">
    <location>
        <begin position="177"/>
        <end position="201"/>
    </location>
</feature>
<gene>
    <name evidence="7" type="ORF">C0Z10_13395</name>
</gene>
<protein>
    <recommendedName>
        <fullName evidence="6">Histidine kinase/HSP90-like ATPase domain-containing protein</fullName>
    </recommendedName>
</protein>
<dbReference type="Proteomes" id="UP000285875">
    <property type="component" value="Chromosome"/>
</dbReference>
<dbReference type="Gene3D" id="3.30.565.10">
    <property type="entry name" value="Histidine kinase-like ATPase, C-terminal domain"/>
    <property type="match status" value="1"/>
</dbReference>
<dbReference type="GO" id="GO:0016301">
    <property type="term" value="F:kinase activity"/>
    <property type="evidence" value="ECO:0007669"/>
    <property type="project" value="UniProtKB-KW"/>
</dbReference>
<evidence type="ECO:0000313" key="7">
    <source>
        <dbReference type="EMBL" id="AZZ40567.1"/>
    </source>
</evidence>
<keyword evidence="5" id="KW-0812">Transmembrane</keyword>
<keyword evidence="5" id="KW-1133">Transmembrane helix</keyword>
<dbReference type="InterPro" id="IPR003594">
    <property type="entry name" value="HATPase_dom"/>
</dbReference>
<name>A0A3Q9UMG2_9ACTN</name>
<dbReference type="RefSeq" id="WP_097799711.1">
    <property type="nucleotide sequence ID" value="NZ_CP025570.1"/>
</dbReference>
<dbReference type="AlphaFoldDB" id="A0A3Q9UMG2"/>
<accession>A0A3Q9UMG2</accession>
<dbReference type="PANTHER" id="PTHR24421">
    <property type="entry name" value="NITRATE/NITRITE SENSOR PROTEIN NARX-RELATED"/>
    <property type="match status" value="1"/>
</dbReference>
<feature type="domain" description="Histidine kinase/HSP90-like ATPase" evidence="6">
    <location>
        <begin position="306"/>
        <end position="394"/>
    </location>
</feature>